<comment type="caution">
    <text evidence="1">The sequence shown here is derived from an EMBL/GenBank/DDBJ whole genome shotgun (WGS) entry which is preliminary data.</text>
</comment>
<evidence type="ECO:0000313" key="1">
    <source>
        <dbReference type="EMBL" id="TCJ06231.1"/>
    </source>
</evidence>
<organism evidence="1 2">
    <name type="scientific">Cytobacillus praedii</name>
    <dbReference type="NCBI Taxonomy" id="1742358"/>
    <lineage>
        <taxon>Bacteria</taxon>
        <taxon>Bacillati</taxon>
        <taxon>Bacillota</taxon>
        <taxon>Bacilli</taxon>
        <taxon>Bacillales</taxon>
        <taxon>Bacillaceae</taxon>
        <taxon>Cytobacillus</taxon>
    </lineage>
</organism>
<protein>
    <submittedName>
        <fullName evidence="1">Uncharacterized protein</fullName>
    </submittedName>
</protein>
<reference evidence="1 2" key="1">
    <citation type="submission" date="2019-03" db="EMBL/GenBank/DDBJ databases">
        <authorList>
            <person name="Jensen L."/>
            <person name="Storgaard J."/>
            <person name="Sulaj E."/>
            <person name="Schramm A."/>
            <person name="Marshall I.P.G."/>
        </authorList>
    </citation>
    <scope>NUCLEOTIDE SEQUENCE [LARGE SCALE GENOMIC DNA]</scope>
    <source>
        <strain evidence="1 2">2017H2G3</strain>
    </source>
</reference>
<evidence type="ECO:0000313" key="2">
    <source>
        <dbReference type="Proteomes" id="UP000293846"/>
    </source>
</evidence>
<dbReference type="EMBL" id="SJTH01000001">
    <property type="protein sequence ID" value="TCJ06231.1"/>
    <property type="molecule type" value="Genomic_DNA"/>
</dbReference>
<keyword evidence="2" id="KW-1185">Reference proteome</keyword>
<gene>
    <name evidence="1" type="ORF">E0Y62_00015</name>
</gene>
<dbReference type="Proteomes" id="UP000293846">
    <property type="component" value="Unassembled WGS sequence"/>
</dbReference>
<name>A0A4V2NUX0_9BACI</name>
<proteinExistence type="predicted"/>
<accession>A0A4V2NUX0</accession>
<dbReference type="AlphaFoldDB" id="A0A4V2NUX0"/>
<sequence length="65" mass="7228">MNIIIIKNIAVIRAIGSGLIAFIIAEMQINGVIHSSAESSSDKNLQKSQQFLTNHYLNHYECGRI</sequence>